<dbReference type="InterPro" id="IPR011040">
    <property type="entry name" value="Sialidase"/>
</dbReference>
<dbReference type="CDD" id="cd15482">
    <property type="entry name" value="Sialidase_non-viral"/>
    <property type="match status" value="3"/>
</dbReference>
<feature type="domain" description="Sialidase" evidence="8">
    <location>
        <begin position="555"/>
        <end position="874"/>
    </location>
</feature>
<comment type="catalytic activity">
    <reaction evidence="1">
        <text>Hydrolysis of alpha-(2-&gt;3)-, alpha-(2-&gt;6)-, alpha-(2-&gt;8)- glycosidic linkages of terminal sialic acid residues in oligosaccharides, glycoproteins, glycolipids, colominic acid and synthetic substrates.</text>
        <dbReference type="EC" id="3.2.1.18"/>
    </reaction>
</comment>
<dbReference type="PANTHER" id="PTHR10628">
    <property type="entry name" value="SIALIDASE"/>
    <property type="match status" value="1"/>
</dbReference>
<reference evidence="9" key="1">
    <citation type="submission" date="2023-08" db="EMBL/GenBank/DDBJ databases">
        <title>Chromosome-level Genome Assembly of mud carp (Cirrhinus molitorella).</title>
        <authorList>
            <person name="Liu H."/>
        </authorList>
    </citation>
    <scope>NUCLEOTIDE SEQUENCE</scope>
    <source>
        <strain evidence="9">Prfri</strain>
        <tissue evidence="9">Muscle</tissue>
    </source>
</reference>
<evidence type="ECO:0000256" key="5">
    <source>
        <dbReference type="ARBA" id="ARBA00023277"/>
    </source>
</evidence>
<dbReference type="EC" id="3.2.1.18" evidence="3"/>
<evidence type="ECO:0000256" key="7">
    <source>
        <dbReference type="SAM" id="MobiDB-lite"/>
    </source>
</evidence>
<evidence type="ECO:0000313" key="10">
    <source>
        <dbReference type="Proteomes" id="UP001187343"/>
    </source>
</evidence>
<comment type="similarity">
    <text evidence="2">Belongs to the glycosyl hydrolase 33 family.</text>
</comment>
<gene>
    <name evidence="9" type="ORF">Q8A67_022562</name>
</gene>
<organism evidence="9 10">
    <name type="scientific">Cirrhinus molitorella</name>
    <name type="common">mud carp</name>
    <dbReference type="NCBI Taxonomy" id="172907"/>
    <lineage>
        <taxon>Eukaryota</taxon>
        <taxon>Metazoa</taxon>
        <taxon>Chordata</taxon>
        <taxon>Craniata</taxon>
        <taxon>Vertebrata</taxon>
        <taxon>Euteleostomi</taxon>
        <taxon>Actinopterygii</taxon>
        <taxon>Neopterygii</taxon>
        <taxon>Teleostei</taxon>
        <taxon>Ostariophysi</taxon>
        <taxon>Cypriniformes</taxon>
        <taxon>Cyprinidae</taxon>
        <taxon>Labeoninae</taxon>
        <taxon>Labeonini</taxon>
        <taxon>Cirrhinus</taxon>
    </lineage>
</organism>
<feature type="domain" description="Sialidase" evidence="8">
    <location>
        <begin position="196"/>
        <end position="502"/>
    </location>
</feature>
<dbReference type="EMBL" id="JAUYZG010000022">
    <property type="protein sequence ID" value="KAK2872665.1"/>
    <property type="molecule type" value="Genomic_DNA"/>
</dbReference>
<evidence type="ECO:0000259" key="8">
    <source>
        <dbReference type="Pfam" id="PF13088"/>
    </source>
</evidence>
<dbReference type="SUPFAM" id="SSF50939">
    <property type="entry name" value="Sialidases"/>
    <property type="match status" value="3"/>
</dbReference>
<evidence type="ECO:0000256" key="2">
    <source>
        <dbReference type="ARBA" id="ARBA00009348"/>
    </source>
</evidence>
<name>A0AA88P4B5_9TELE</name>
<evidence type="ECO:0000256" key="4">
    <source>
        <dbReference type="ARBA" id="ARBA00022963"/>
    </source>
</evidence>
<dbReference type="GO" id="GO:0004308">
    <property type="term" value="F:exo-alpha-sialidase activity"/>
    <property type="evidence" value="ECO:0007669"/>
    <property type="project" value="UniProtKB-EC"/>
</dbReference>
<dbReference type="AlphaFoldDB" id="A0AA88P4B5"/>
<keyword evidence="4" id="KW-0442">Lipid degradation</keyword>
<feature type="domain" description="Sialidase" evidence="8">
    <location>
        <begin position="7"/>
        <end position="136"/>
    </location>
</feature>
<dbReference type="GO" id="GO:0009313">
    <property type="term" value="P:oligosaccharide catabolic process"/>
    <property type="evidence" value="ECO:0007669"/>
    <property type="project" value="TreeGrafter"/>
</dbReference>
<keyword evidence="6" id="KW-0326">Glycosidase</keyword>
<proteinExistence type="inferred from homology"/>
<dbReference type="InterPro" id="IPR026856">
    <property type="entry name" value="Sialidase_fam"/>
</dbReference>
<dbReference type="GO" id="GO:0016020">
    <property type="term" value="C:membrane"/>
    <property type="evidence" value="ECO:0007669"/>
    <property type="project" value="TreeGrafter"/>
</dbReference>
<dbReference type="GO" id="GO:0005737">
    <property type="term" value="C:cytoplasm"/>
    <property type="evidence" value="ECO:0007669"/>
    <property type="project" value="TreeGrafter"/>
</dbReference>
<dbReference type="InterPro" id="IPR036278">
    <property type="entry name" value="Sialidase_sf"/>
</dbReference>
<evidence type="ECO:0000256" key="3">
    <source>
        <dbReference type="ARBA" id="ARBA00012733"/>
    </source>
</evidence>
<keyword evidence="10" id="KW-1185">Reference proteome</keyword>
<dbReference type="Proteomes" id="UP001187343">
    <property type="component" value="Unassembled WGS sequence"/>
</dbReference>
<keyword evidence="4" id="KW-0443">Lipid metabolism</keyword>
<evidence type="ECO:0000256" key="6">
    <source>
        <dbReference type="ARBA" id="ARBA00023295"/>
    </source>
</evidence>
<accession>A0AA88P4B5</accession>
<keyword evidence="5" id="KW-0119">Carbohydrate metabolism</keyword>
<dbReference type="GO" id="GO:0006689">
    <property type="term" value="P:ganglioside catabolic process"/>
    <property type="evidence" value="ECO:0007669"/>
    <property type="project" value="TreeGrafter"/>
</dbReference>
<protein>
    <recommendedName>
        <fullName evidence="3">exo-alpha-sialidase</fullName>
        <ecNumber evidence="3">3.2.1.18</ecNumber>
    </recommendedName>
</protein>
<sequence length="901" mass="100277">MAEIIDHADQSHLYCNARSTCGHRVEALSESSGAAFDSPHVAQKLVEPHHGCQGSVLSFPVPESSDEEEKSPNDCLKQSETKTWLLYSHPTNKKKRKDLGVYLNKSPLKTSGWGRPWIIHQGPSGYSDLTQCEEGFACLMECGEKTKQGLTMDKAQGSKSKPFPVTALFKQEPRESERMQVTYRIPALIYISENQTFLAFAEKRKTADDTDADVLVMRKGIWKDGGVEWDGSHELLTTACQANRRSMNPCPVFERESKTLFLFFITVPVGVSEHKQIHKNKNQARLCFITSKDTGKTWSDITDLTADVIGEQEKDWATFAVGPGHGVQLKSGRLIIPAYVYPCNSLSCKPTSRAFTLYSDDKGSTWRLGKRVDGESNECQMAEIIDDKGNSKLYCNARSISGHRVEAVSECNGDAFAKPSSAHKLTETGHGCQGSVLSFTPDQATEKTWLLYCHPTNPRKRACLGVYLNKSPWDSSGWEDCKLIIYEGPSGYSDLAHCGDGKHFACLMECGEDAQYDLFTPESNTLRGGDESACCCCKKDNCWLKFNNGDDQTFLAFAEKRKSLSDTKAELLVMRRGTWKDAMHQEVEWVSGQQLLSSACLPNHRSMNPCPVYERESKTLFLFFVCVPNGISEYEQIRTKKCQGRLCYVTSKDAGKTWSHTIDLTPDVIGEQMKEWAPFAVGPGHGVQMKSGRLIIPAYAYRYTGSPECASFCCLSFCCFTSYALAFYSDDKGITWKVGNQMDVESCECQMAEIIDENGLSTLYCNARTTLGYRTEALSSNSGQDFATVLYPNKLIETGNGCQGSVLSFLQQSEPPKTWLLYSHPSSPTNRVDVGLYINKTPLDSSGWSDAPVLILHHGPSAYADLVEHEPGRFACLIECGIEHENEEIAFMLFELPAKKL</sequence>
<dbReference type="PANTHER" id="PTHR10628:SF23">
    <property type="entry name" value="SIALIDASE-3"/>
    <property type="match status" value="1"/>
</dbReference>
<comment type="caution">
    <text evidence="9">The sequence shown here is derived from an EMBL/GenBank/DDBJ whole genome shotgun (WGS) entry which is preliminary data.</text>
</comment>
<feature type="region of interest" description="Disordered" evidence="7">
    <location>
        <begin position="56"/>
        <end position="75"/>
    </location>
</feature>
<dbReference type="Pfam" id="PF13088">
    <property type="entry name" value="BNR_2"/>
    <property type="match status" value="3"/>
</dbReference>
<keyword evidence="6" id="KW-0378">Hydrolase</keyword>
<evidence type="ECO:0000313" key="9">
    <source>
        <dbReference type="EMBL" id="KAK2872665.1"/>
    </source>
</evidence>
<dbReference type="Gene3D" id="2.120.10.10">
    <property type="match status" value="3"/>
</dbReference>
<evidence type="ECO:0000256" key="1">
    <source>
        <dbReference type="ARBA" id="ARBA00000427"/>
    </source>
</evidence>